<sequence>MLPVFLCNRSIPRSRHSAASPSPPPSASGQPDLELAAS</sequence>
<organism evidence="2">
    <name type="scientific">Arundo donax</name>
    <name type="common">Giant reed</name>
    <name type="synonym">Donax arundinaceus</name>
    <dbReference type="NCBI Taxonomy" id="35708"/>
    <lineage>
        <taxon>Eukaryota</taxon>
        <taxon>Viridiplantae</taxon>
        <taxon>Streptophyta</taxon>
        <taxon>Embryophyta</taxon>
        <taxon>Tracheophyta</taxon>
        <taxon>Spermatophyta</taxon>
        <taxon>Magnoliopsida</taxon>
        <taxon>Liliopsida</taxon>
        <taxon>Poales</taxon>
        <taxon>Poaceae</taxon>
        <taxon>PACMAD clade</taxon>
        <taxon>Arundinoideae</taxon>
        <taxon>Arundineae</taxon>
        <taxon>Arundo</taxon>
    </lineage>
</organism>
<accession>A0A0A9FG66</accession>
<evidence type="ECO:0000313" key="2">
    <source>
        <dbReference type="EMBL" id="JAE07258.1"/>
    </source>
</evidence>
<reference evidence="2" key="1">
    <citation type="submission" date="2014-09" db="EMBL/GenBank/DDBJ databases">
        <authorList>
            <person name="Magalhaes I.L.F."/>
            <person name="Oliveira U."/>
            <person name="Santos F.R."/>
            <person name="Vidigal T.H.D.A."/>
            <person name="Brescovit A.D."/>
            <person name="Santos A.J."/>
        </authorList>
    </citation>
    <scope>NUCLEOTIDE SEQUENCE</scope>
    <source>
        <tissue evidence="2">Shoot tissue taken approximately 20 cm above the soil surface</tissue>
    </source>
</reference>
<feature type="region of interest" description="Disordered" evidence="1">
    <location>
        <begin position="9"/>
        <end position="38"/>
    </location>
</feature>
<dbReference type="EMBL" id="GBRH01190638">
    <property type="protein sequence ID" value="JAE07258.1"/>
    <property type="molecule type" value="Transcribed_RNA"/>
</dbReference>
<protein>
    <submittedName>
        <fullName evidence="2">Uncharacterized protein</fullName>
    </submittedName>
</protein>
<proteinExistence type="predicted"/>
<evidence type="ECO:0000256" key="1">
    <source>
        <dbReference type="SAM" id="MobiDB-lite"/>
    </source>
</evidence>
<name>A0A0A9FG66_ARUDO</name>
<reference evidence="2" key="2">
    <citation type="journal article" date="2015" name="Data Brief">
        <title>Shoot transcriptome of the giant reed, Arundo donax.</title>
        <authorList>
            <person name="Barrero R.A."/>
            <person name="Guerrero F.D."/>
            <person name="Moolhuijzen P."/>
            <person name="Goolsby J.A."/>
            <person name="Tidwell J."/>
            <person name="Bellgard S.E."/>
            <person name="Bellgard M.I."/>
        </authorList>
    </citation>
    <scope>NUCLEOTIDE SEQUENCE</scope>
    <source>
        <tissue evidence="2">Shoot tissue taken approximately 20 cm above the soil surface</tissue>
    </source>
</reference>
<dbReference type="AlphaFoldDB" id="A0A0A9FG66"/>